<dbReference type="PANTHER" id="PTHR10543">
    <property type="entry name" value="BETA-CAROTENE DIOXYGENASE"/>
    <property type="match status" value="1"/>
</dbReference>
<dbReference type="GeneID" id="25318536"/>
<evidence type="ECO:0000256" key="3">
    <source>
        <dbReference type="ARBA" id="ARBA00023002"/>
    </source>
</evidence>
<dbReference type="AlphaFoldDB" id="A0A0F4YNI1"/>
<dbReference type="RefSeq" id="XP_013326411.1">
    <property type="nucleotide sequence ID" value="XM_013470957.1"/>
</dbReference>
<dbReference type="InterPro" id="IPR004294">
    <property type="entry name" value="Carotenoid_Oase"/>
</dbReference>
<feature type="binding site" evidence="5">
    <location>
        <position position="353"/>
    </location>
    <ligand>
        <name>Fe cation</name>
        <dbReference type="ChEBI" id="CHEBI:24875"/>
        <note>catalytic</note>
    </ligand>
</feature>
<dbReference type="Proteomes" id="UP000053958">
    <property type="component" value="Unassembled WGS sequence"/>
</dbReference>
<evidence type="ECO:0000256" key="1">
    <source>
        <dbReference type="ARBA" id="ARBA00006787"/>
    </source>
</evidence>
<dbReference type="PANTHER" id="PTHR10543:SF24">
    <property type="entry name" value="CAROTENOID ISOMEROOXYGENASE"/>
    <property type="match status" value="1"/>
</dbReference>
<dbReference type="GO" id="GO:0046872">
    <property type="term" value="F:metal ion binding"/>
    <property type="evidence" value="ECO:0007669"/>
    <property type="project" value="UniProtKB-KW"/>
</dbReference>
<dbReference type="GO" id="GO:0010436">
    <property type="term" value="F:carotenoid dioxygenase activity"/>
    <property type="evidence" value="ECO:0007669"/>
    <property type="project" value="TreeGrafter"/>
</dbReference>
<protein>
    <submittedName>
        <fullName evidence="7">Carotenoid cleavage dioxygenase</fullName>
    </submittedName>
</protein>
<comment type="caution">
    <text evidence="7">The sequence shown here is derived from an EMBL/GenBank/DDBJ whole genome shotgun (WGS) entry which is preliminary data.</text>
</comment>
<evidence type="ECO:0000256" key="5">
    <source>
        <dbReference type="PIRSR" id="PIRSR604294-1"/>
    </source>
</evidence>
<evidence type="ECO:0000256" key="6">
    <source>
        <dbReference type="SAM" id="MobiDB-lite"/>
    </source>
</evidence>
<evidence type="ECO:0000256" key="2">
    <source>
        <dbReference type="ARBA" id="ARBA00022723"/>
    </source>
</evidence>
<dbReference type="OrthoDB" id="407010at2759"/>
<comment type="similarity">
    <text evidence="1">Belongs to the carotenoid oxygenase family.</text>
</comment>
<accession>A0A0F4YNI1</accession>
<feature type="binding site" evidence="5">
    <location>
        <position position="279"/>
    </location>
    <ligand>
        <name>Fe cation</name>
        <dbReference type="ChEBI" id="CHEBI:24875"/>
        <note>catalytic</note>
    </ligand>
</feature>
<evidence type="ECO:0000256" key="4">
    <source>
        <dbReference type="ARBA" id="ARBA00023004"/>
    </source>
</evidence>
<keyword evidence="3" id="KW-0560">Oxidoreductase</keyword>
<name>A0A0F4YNI1_RASE3</name>
<feature type="region of interest" description="Disordered" evidence="6">
    <location>
        <begin position="1"/>
        <end position="20"/>
    </location>
</feature>
<dbReference type="Pfam" id="PF03055">
    <property type="entry name" value="RPE65"/>
    <property type="match status" value="1"/>
</dbReference>
<feature type="binding site" evidence="5">
    <location>
        <position position="556"/>
    </location>
    <ligand>
        <name>Fe cation</name>
        <dbReference type="ChEBI" id="CHEBI:24875"/>
        <note>catalytic</note>
    </ligand>
</feature>
<reference evidence="7 8" key="1">
    <citation type="submission" date="2015-04" db="EMBL/GenBank/DDBJ databases">
        <authorList>
            <person name="Heijne W.H."/>
            <person name="Fedorova N.D."/>
            <person name="Nierman W.C."/>
            <person name="Vollebregt A.W."/>
            <person name="Zhao Z."/>
            <person name="Wu L."/>
            <person name="Kumar M."/>
            <person name="Stam H."/>
            <person name="van den Berg M.A."/>
            <person name="Pel H.J."/>
        </authorList>
    </citation>
    <scope>NUCLEOTIDE SEQUENCE [LARGE SCALE GENOMIC DNA]</scope>
    <source>
        <strain evidence="7 8">CBS 393.64</strain>
    </source>
</reference>
<keyword evidence="7" id="KW-0223">Dioxygenase</keyword>
<keyword evidence="2 5" id="KW-0479">Metal-binding</keyword>
<gene>
    <name evidence="7" type="ORF">T310_6224</name>
</gene>
<dbReference type="STRING" id="1408163.A0A0F4YNI1"/>
<keyword evidence="8" id="KW-1185">Reference proteome</keyword>
<dbReference type="GO" id="GO:0016121">
    <property type="term" value="P:carotene catabolic process"/>
    <property type="evidence" value="ECO:0007669"/>
    <property type="project" value="TreeGrafter"/>
</dbReference>
<sequence>MTSVTGMESTQISPKELPKSFNDWPNFQGFNSTYQEHSPVELKVKGNIPAWAAGVLYRTGTGASEVETDSGKTFKVHHWFDGLAVVHRFQILPPDSEHDSVRVLYNSRSTCDGLIEKIRKTGDVGQVTFGRKYEPCTSFFKKVMSIFQPNQLGCSKPDERSMSVTLSTNFPGLSATGERQHHGHASGIQTLCNKTDANAFQMLDPETLEPVGLASQTTLHPDLKGPLSSAHARSDPITGDVFNYNLDLGPKPTYRIFRVSSTGKTSILASFHADAAYLHSFFLSKHYVVLCVWNSFFTASGASILWKKNIVDALADYDPSRPARWYVVDRRPPEEGGQGLVAIYESDHFYCFHTINAFEEASADGSTVDIVADLVTYPNLDTLKKLYLPNLISTSPATAEYAKASVNPVLKRFRLSSIPLTPVKTAKQAVLELTSEPLKCPELPTINPAYVLRRHRYVYGVVNTGKSTFFDSLVKYDTETGATLTWSEHGQTAGEAIFVPRRGTEAADNLDEDDGILLTVVLDGPAGRSYLLALDPKTMTETGRAELDGPVGFAFHGTHVPAAGKGFGGAEGRGLDF</sequence>
<evidence type="ECO:0000313" key="7">
    <source>
        <dbReference type="EMBL" id="KKA19799.1"/>
    </source>
</evidence>
<dbReference type="EMBL" id="LASV01000316">
    <property type="protein sequence ID" value="KKA19799.1"/>
    <property type="molecule type" value="Genomic_DNA"/>
</dbReference>
<keyword evidence="4 5" id="KW-0408">Iron</keyword>
<comment type="cofactor">
    <cofactor evidence="5">
        <name>Fe(2+)</name>
        <dbReference type="ChEBI" id="CHEBI:29033"/>
    </cofactor>
    <text evidence="5">Binds 1 Fe(2+) ion per subunit.</text>
</comment>
<feature type="binding site" evidence="5">
    <location>
        <position position="231"/>
    </location>
    <ligand>
        <name>Fe cation</name>
        <dbReference type="ChEBI" id="CHEBI:24875"/>
        <note>catalytic</note>
    </ligand>
</feature>
<feature type="compositionally biased region" description="Polar residues" evidence="6">
    <location>
        <begin position="1"/>
        <end position="13"/>
    </location>
</feature>
<organism evidence="7 8">
    <name type="scientific">Rasamsonia emersonii (strain ATCC 16479 / CBS 393.64 / IMI 116815)</name>
    <dbReference type="NCBI Taxonomy" id="1408163"/>
    <lineage>
        <taxon>Eukaryota</taxon>
        <taxon>Fungi</taxon>
        <taxon>Dikarya</taxon>
        <taxon>Ascomycota</taxon>
        <taxon>Pezizomycotina</taxon>
        <taxon>Eurotiomycetes</taxon>
        <taxon>Eurotiomycetidae</taxon>
        <taxon>Eurotiales</taxon>
        <taxon>Trichocomaceae</taxon>
        <taxon>Rasamsonia</taxon>
    </lineage>
</organism>
<evidence type="ECO:0000313" key="8">
    <source>
        <dbReference type="Proteomes" id="UP000053958"/>
    </source>
</evidence>
<proteinExistence type="inferred from homology"/>